<keyword evidence="3" id="KW-0326">Glycosidase</keyword>
<keyword evidence="2" id="KW-0378">Hydrolase</keyword>
<dbReference type="GO" id="GO:0005975">
    <property type="term" value="P:carbohydrate metabolic process"/>
    <property type="evidence" value="ECO:0007669"/>
    <property type="project" value="InterPro"/>
</dbReference>
<evidence type="ECO:0000256" key="2">
    <source>
        <dbReference type="ARBA" id="ARBA00022801"/>
    </source>
</evidence>
<feature type="chain" id="PRO_5020310249" evidence="6">
    <location>
        <begin position="24"/>
        <end position="630"/>
    </location>
</feature>
<feature type="site" description="Important for catalytic activity, responsible for pKa modulation of the active site Glu and correct orientation of both the proton donor and substrate" evidence="5">
    <location>
        <position position="478"/>
    </location>
</feature>
<accession>A0A4S1WCN1</accession>
<dbReference type="Proteomes" id="UP000309848">
    <property type="component" value="Unassembled WGS sequence"/>
</dbReference>
<evidence type="ECO:0000256" key="5">
    <source>
        <dbReference type="PIRSR" id="PIRSR606710-2"/>
    </source>
</evidence>
<dbReference type="Pfam" id="PF04616">
    <property type="entry name" value="Glyco_hydro_43"/>
    <property type="match status" value="1"/>
</dbReference>
<organism evidence="7 8">
    <name type="scientific">Sphingomonas naasensis</name>
    <dbReference type="NCBI Taxonomy" id="1344951"/>
    <lineage>
        <taxon>Bacteria</taxon>
        <taxon>Pseudomonadati</taxon>
        <taxon>Pseudomonadota</taxon>
        <taxon>Alphaproteobacteria</taxon>
        <taxon>Sphingomonadales</taxon>
        <taxon>Sphingomonadaceae</taxon>
        <taxon>Sphingomonas</taxon>
    </lineage>
</organism>
<dbReference type="PANTHER" id="PTHR42812:SF14">
    <property type="entry name" value="SECRETED PROTEIN"/>
    <property type="match status" value="1"/>
</dbReference>
<keyword evidence="8" id="KW-1185">Reference proteome</keyword>
<dbReference type="AlphaFoldDB" id="A0A4S1WCN1"/>
<feature type="signal peptide" evidence="6">
    <location>
        <begin position="1"/>
        <end position="23"/>
    </location>
</feature>
<dbReference type="CDD" id="cd08986">
    <property type="entry name" value="GH43-like"/>
    <property type="match status" value="1"/>
</dbReference>
<feature type="active site" description="Proton donor" evidence="4">
    <location>
        <position position="525"/>
    </location>
</feature>
<proteinExistence type="inferred from homology"/>
<evidence type="ECO:0000256" key="3">
    <source>
        <dbReference type="ARBA" id="ARBA00023295"/>
    </source>
</evidence>
<evidence type="ECO:0000256" key="4">
    <source>
        <dbReference type="PIRSR" id="PIRSR606710-1"/>
    </source>
</evidence>
<name>A0A4S1WCN1_9SPHN</name>
<dbReference type="SUPFAM" id="SSF75005">
    <property type="entry name" value="Arabinanase/levansucrase/invertase"/>
    <property type="match status" value="2"/>
</dbReference>
<evidence type="ECO:0000256" key="1">
    <source>
        <dbReference type="ARBA" id="ARBA00009865"/>
    </source>
</evidence>
<evidence type="ECO:0000313" key="8">
    <source>
        <dbReference type="Proteomes" id="UP000309848"/>
    </source>
</evidence>
<comment type="caution">
    <text evidence="7">The sequence shown here is derived from an EMBL/GenBank/DDBJ whole genome shotgun (WGS) entry which is preliminary data.</text>
</comment>
<dbReference type="Gene3D" id="2.115.10.20">
    <property type="entry name" value="Glycosyl hydrolase domain, family 43"/>
    <property type="match status" value="2"/>
</dbReference>
<dbReference type="InterPro" id="IPR006710">
    <property type="entry name" value="Glyco_hydro_43"/>
</dbReference>
<dbReference type="InterPro" id="IPR051795">
    <property type="entry name" value="Glycosyl_Hydrlase_43"/>
</dbReference>
<evidence type="ECO:0000256" key="6">
    <source>
        <dbReference type="SAM" id="SignalP"/>
    </source>
</evidence>
<comment type="similarity">
    <text evidence="1">Belongs to the glycosyl hydrolase 43 family.</text>
</comment>
<gene>
    <name evidence="7" type="ORF">E5A74_14550</name>
</gene>
<dbReference type="PANTHER" id="PTHR42812">
    <property type="entry name" value="BETA-XYLOSIDASE"/>
    <property type="match status" value="1"/>
</dbReference>
<dbReference type="InterPro" id="IPR023296">
    <property type="entry name" value="Glyco_hydro_beta-prop_sf"/>
</dbReference>
<protein>
    <submittedName>
        <fullName evidence="7">Xylosidase</fullName>
    </submittedName>
</protein>
<dbReference type="GO" id="GO:0004553">
    <property type="term" value="F:hydrolase activity, hydrolyzing O-glycosyl compounds"/>
    <property type="evidence" value="ECO:0007669"/>
    <property type="project" value="InterPro"/>
</dbReference>
<dbReference type="OrthoDB" id="9763933at2"/>
<reference evidence="7 8" key="1">
    <citation type="submission" date="2019-04" db="EMBL/GenBank/DDBJ databases">
        <title>Sphingomonas psychrotolerans sp. nov., isolated from soil in the Tianshan Mountains, Xinjiang, China.</title>
        <authorList>
            <person name="Luo Y."/>
            <person name="Sheng H."/>
        </authorList>
    </citation>
    <scope>NUCLEOTIDE SEQUENCE [LARGE SCALE GENOMIC DNA]</scope>
    <source>
        <strain evidence="7 8">KIS18-15</strain>
    </source>
</reference>
<dbReference type="EMBL" id="SRXU01000006">
    <property type="protein sequence ID" value="TGX40711.1"/>
    <property type="molecule type" value="Genomic_DNA"/>
</dbReference>
<keyword evidence="6" id="KW-0732">Signal</keyword>
<sequence length="630" mass="67913">MTMNRLLLAALLAPAFATSTAQAQAPAKGVADDIFADHPSMDRNAVVMPGPDAKPVVPFFAERPIGDASIARTADGGWILTGTPLRSGARHGVALWTSIDGKSWKGWGPARIAGNGIAPGDVSERYLAPSVTVARGGLYLAFSDKTGCARIATGTTPGGSFAASPCLVEDTSDASLFVDRDGTGYLLWGGGYIAKLRPGFQKLAEAPRFLKPDQKLFAAHPPVGKDWPVRTRVGRTGATMFRDGDRYLLAASEVTGRMRTATEDLFIAEGPTPYGPFSMRMLAVPHAGRGAIVRRDDGGLATAYNPKCEDGFALFCEQVGLVPLERAPDGRLRQAASVLTEDSAVAARRPLITGETMRDPSVTLGGDGFYYLVGTLDGYGYHKPEGGVKLWRSADLRQWDAVGLVWRWEDMGYDFGGNIAELWAPEIKWVARDRTYYLAFSVMERGVGGKTWLYRSSSGKAEGPYQNVTTSYLVEGIDGFPFEDDDGLYFLWGGGRIAKLNAARSGFDGPVRTLADVDGDAVGYEGNGLIKVNGVYFLTGAEWHGPLRTHGTYDMMYGTSKSLFGPYSQRRMGAPHGGHGTAFADKQGRYWYTMFGNDPTAPWRMHFGLVPIDIGDPASIGVPRIDAARE</sequence>
<evidence type="ECO:0000313" key="7">
    <source>
        <dbReference type="EMBL" id="TGX40711.1"/>
    </source>
</evidence>
<feature type="active site" description="Proton acceptor" evidence="4">
    <location>
        <position position="359"/>
    </location>
</feature>